<keyword evidence="7" id="KW-1185">Reference proteome</keyword>
<gene>
    <name evidence="6" type="primary">PARPA_04015.1 scaffold 10876</name>
</gene>
<evidence type="ECO:0000313" key="6">
    <source>
        <dbReference type="EMBL" id="CEP10345.1"/>
    </source>
</evidence>
<feature type="region of interest" description="Disordered" evidence="5">
    <location>
        <begin position="59"/>
        <end position="78"/>
    </location>
</feature>
<dbReference type="STRING" id="35722.A0A0B7N4B9"/>
<dbReference type="Proteomes" id="UP000054107">
    <property type="component" value="Unassembled WGS sequence"/>
</dbReference>
<dbReference type="Gene3D" id="1.25.10.10">
    <property type="entry name" value="Leucine-rich Repeat Variant"/>
    <property type="match status" value="1"/>
</dbReference>
<evidence type="ECO:0000313" key="7">
    <source>
        <dbReference type="Proteomes" id="UP000054107"/>
    </source>
</evidence>
<reference evidence="6 7" key="1">
    <citation type="submission" date="2014-09" db="EMBL/GenBank/DDBJ databases">
        <authorList>
            <person name="Ellenberger Sabrina"/>
        </authorList>
    </citation>
    <scope>NUCLEOTIDE SEQUENCE [LARGE SCALE GENOMIC DNA]</scope>
    <source>
        <strain evidence="6 7">CBS 412.66</strain>
    </source>
</reference>
<feature type="compositionally biased region" description="Acidic residues" evidence="5">
    <location>
        <begin position="63"/>
        <end position="78"/>
    </location>
</feature>
<organism evidence="6 7">
    <name type="scientific">Parasitella parasitica</name>
    <dbReference type="NCBI Taxonomy" id="35722"/>
    <lineage>
        <taxon>Eukaryota</taxon>
        <taxon>Fungi</taxon>
        <taxon>Fungi incertae sedis</taxon>
        <taxon>Mucoromycota</taxon>
        <taxon>Mucoromycotina</taxon>
        <taxon>Mucoromycetes</taxon>
        <taxon>Mucorales</taxon>
        <taxon>Mucorineae</taxon>
        <taxon>Mucoraceae</taxon>
        <taxon>Parasitella</taxon>
    </lineage>
</organism>
<dbReference type="PROSITE" id="PS50176">
    <property type="entry name" value="ARM_REPEAT"/>
    <property type="match status" value="2"/>
</dbReference>
<evidence type="ECO:0008006" key="8">
    <source>
        <dbReference type="Google" id="ProtNLM"/>
    </source>
</evidence>
<proteinExistence type="inferred from homology"/>
<evidence type="ECO:0000256" key="2">
    <source>
        <dbReference type="ARBA" id="ARBA00022448"/>
    </source>
</evidence>
<dbReference type="PANTHER" id="PTHR23316">
    <property type="entry name" value="IMPORTIN ALPHA"/>
    <property type="match status" value="1"/>
</dbReference>
<evidence type="ECO:0000256" key="5">
    <source>
        <dbReference type="SAM" id="MobiDB-lite"/>
    </source>
</evidence>
<feature type="region of interest" description="Disordered" evidence="5">
    <location>
        <begin position="1"/>
        <end position="23"/>
    </location>
</feature>
<sequence>MGKTRRNSNGDHRSLYKRTSISRTPDELIKRRVAINETLRKKHREQLITAKRFRNLTRHEEYESAGEEEPASEMKDELDEEISPYYRLSTEQVEGLAKDLTSNDKSLRIVAAQHIGKFVLEPAKALSKYITEGNCIESLAQMISGPNSDEQVEAAQTLSNIAAGSYDLWIKSVSTAPFLISLLDSDNMNLREIAAGALGNMAAEDLGDMNDEDDKVRATIRDNGAIKPLVRMLDSSDVRLIQSACFALANLARGEEGQLKEFFSVDLIDKLLKNLENEDAATEVCWVISYLTAGSAKFREEVMQKGFADPLVKDLAKLAEQGPVVLPVLRTLGNLVGSDDYLKVLAEKDAFLPTVVNLIKSNQSRVVKKEALWVLSNITSSQDPDIIKKLEDLDVIQHLSELVVRGAFDIRKGAAYCIMNIANHGPEHLDKLSHKQLLPAFLDLVKSQDADMIRLGLGYIELLLTQAPKGKEIIDNVPDCMEALAAVTPTPDPELFAFANKLVDQYFGESPEMQE</sequence>
<dbReference type="SMART" id="SM00185">
    <property type="entry name" value="ARM"/>
    <property type="match status" value="6"/>
</dbReference>
<comment type="similarity">
    <text evidence="1">Belongs to the importin alpha family.</text>
</comment>
<evidence type="ECO:0000256" key="4">
    <source>
        <dbReference type="PROSITE-ProRule" id="PRU00259"/>
    </source>
</evidence>
<protein>
    <recommendedName>
        <fullName evidence="8">Importin subunit alpha</fullName>
    </recommendedName>
</protein>
<name>A0A0B7N4B9_9FUNG</name>
<dbReference type="Pfam" id="PF00514">
    <property type="entry name" value="Arm"/>
    <property type="match status" value="1"/>
</dbReference>
<evidence type="ECO:0000256" key="3">
    <source>
        <dbReference type="ARBA" id="ARBA00022927"/>
    </source>
</evidence>
<feature type="repeat" description="ARM" evidence="4">
    <location>
        <begin position="224"/>
        <end position="258"/>
    </location>
</feature>
<evidence type="ECO:0000256" key="1">
    <source>
        <dbReference type="ARBA" id="ARBA00010394"/>
    </source>
</evidence>
<dbReference type="InterPro" id="IPR016024">
    <property type="entry name" value="ARM-type_fold"/>
</dbReference>
<dbReference type="InterPro" id="IPR011989">
    <property type="entry name" value="ARM-like"/>
</dbReference>
<accession>A0A0B7N4B9</accession>
<dbReference type="OrthoDB" id="29145at2759"/>
<keyword evidence="3" id="KW-0653">Protein transport</keyword>
<dbReference type="GO" id="GO:0015031">
    <property type="term" value="P:protein transport"/>
    <property type="evidence" value="ECO:0007669"/>
    <property type="project" value="UniProtKB-KW"/>
</dbReference>
<keyword evidence="2" id="KW-0813">Transport</keyword>
<dbReference type="InterPro" id="IPR000225">
    <property type="entry name" value="Armadillo"/>
</dbReference>
<dbReference type="AlphaFoldDB" id="A0A0B7N4B9"/>
<feature type="repeat" description="ARM" evidence="4">
    <location>
        <begin position="174"/>
        <end position="205"/>
    </location>
</feature>
<dbReference type="EMBL" id="LN723807">
    <property type="protein sequence ID" value="CEP10345.1"/>
    <property type="molecule type" value="Genomic_DNA"/>
</dbReference>
<dbReference type="SUPFAM" id="SSF48371">
    <property type="entry name" value="ARM repeat"/>
    <property type="match status" value="1"/>
</dbReference>